<gene>
    <name evidence="1" type="ORF">GM51_9605</name>
</gene>
<name>A0A094SHL4_9ZZZZ</name>
<dbReference type="PANTHER" id="PTHR28004:SF8">
    <property type="entry name" value="D-SERINE DEAMINASE"/>
    <property type="match status" value="1"/>
</dbReference>
<comment type="caution">
    <text evidence="1">The sequence shown here is derived from an EMBL/GenBank/DDBJ whole genome shotgun (WGS) entry which is preliminary data.</text>
</comment>
<accession>A0A094SHL4</accession>
<dbReference type="InterPro" id="IPR029066">
    <property type="entry name" value="PLP-binding_barrel"/>
</dbReference>
<dbReference type="PANTHER" id="PTHR28004">
    <property type="entry name" value="ZGC:162816-RELATED"/>
    <property type="match status" value="1"/>
</dbReference>
<dbReference type="EMBL" id="JNSL01000053">
    <property type="protein sequence ID" value="KGA17868.1"/>
    <property type="molecule type" value="Genomic_DNA"/>
</dbReference>
<dbReference type="InterPro" id="IPR051466">
    <property type="entry name" value="D-amino_acid_metab_enzyme"/>
</dbReference>
<reference evidence="1" key="1">
    <citation type="submission" date="2014-06" db="EMBL/GenBank/DDBJ databases">
        <title>Key roles for freshwater Actinobacteria revealed by deep metagenomic sequencing.</title>
        <authorList>
            <person name="Ghai R."/>
            <person name="Mizuno C.M."/>
            <person name="Picazo A."/>
            <person name="Camacho A."/>
            <person name="Rodriguez-Valera F."/>
        </authorList>
    </citation>
    <scope>NUCLEOTIDE SEQUENCE</scope>
</reference>
<dbReference type="SUPFAM" id="SSF51419">
    <property type="entry name" value="PLP-binding barrel"/>
    <property type="match status" value="1"/>
</dbReference>
<evidence type="ECO:0008006" key="2">
    <source>
        <dbReference type="Google" id="ProtNLM"/>
    </source>
</evidence>
<dbReference type="AlphaFoldDB" id="A0A094SHL4"/>
<protein>
    <recommendedName>
        <fullName evidence="2">Alanine racemase N-terminal domain-containing protein</fullName>
    </recommendedName>
</protein>
<feature type="non-terminal residue" evidence="1">
    <location>
        <position position="145"/>
    </location>
</feature>
<evidence type="ECO:0000313" key="1">
    <source>
        <dbReference type="EMBL" id="KGA17868.1"/>
    </source>
</evidence>
<proteinExistence type="predicted"/>
<organism evidence="1">
    <name type="scientific">freshwater metagenome</name>
    <dbReference type="NCBI Taxonomy" id="449393"/>
    <lineage>
        <taxon>unclassified sequences</taxon>
        <taxon>metagenomes</taxon>
        <taxon>ecological metagenomes</taxon>
    </lineage>
</organism>
<dbReference type="Gene3D" id="3.20.20.10">
    <property type="entry name" value="Alanine racemase"/>
    <property type="match status" value="1"/>
</dbReference>
<sequence>MKHNLSKKTIEISSKGFPLDSYGKTIDKFLRTKPNIFSSRFQFPIMVLKETALKQNIDRMARFCKSVGAELAPHVKTTMSPQIAQMQVSAGAYALTIANFWQAEIFRNYGFKKLIIANEILDPAAIEAISILNAKNKAEIIFYVD</sequence>